<name>A0AAW0GLF3_9APHY</name>
<evidence type="ECO:0000313" key="2">
    <source>
        <dbReference type="EMBL" id="KAK7691925.1"/>
    </source>
</evidence>
<proteinExistence type="predicted"/>
<dbReference type="AlphaFoldDB" id="A0AAW0GLF3"/>
<comment type="caution">
    <text evidence="2">The sequence shown here is derived from an EMBL/GenBank/DDBJ whole genome shotgun (WGS) entry which is preliminary data.</text>
</comment>
<reference evidence="2 3" key="1">
    <citation type="submission" date="2022-09" db="EMBL/GenBank/DDBJ databases">
        <authorList>
            <person name="Palmer J.M."/>
        </authorList>
    </citation>
    <scope>NUCLEOTIDE SEQUENCE [LARGE SCALE GENOMIC DNA]</scope>
    <source>
        <strain evidence="2 3">DSM 7382</strain>
    </source>
</reference>
<organism evidence="2 3">
    <name type="scientific">Cerrena zonata</name>
    <dbReference type="NCBI Taxonomy" id="2478898"/>
    <lineage>
        <taxon>Eukaryota</taxon>
        <taxon>Fungi</taxon>
        <taxon>Dikarya</taxon>
        <taxon>Basidiomycota</taxon>
        <taxon>Agaricomycotina</taxon>
        <taxon>Agaricomycetes</taxon>
        <taxon>Polyporales</taxon>
        <taxon>Cerrenaceae</taxon>
        <taxon>Cerrena</taxon>
    </lineage>
</organism>
<dbReference type="Proteomes" id="UP001385951">
    <property type="component" value="Unassembled WGS sequence"/>
</dbReference>
<feature type="region of interest" description="Disordered" evidence="1">
    <location>
        <begin position="82"/>
        <end position="123"/>
    </location>
</feature>
<keyword evidence="3" id="KW-1185">Reference proteome</keyword>
<evidence type="ECO:0000313" key="3">
    <source>
        <dbReference type="Proteomes" id="UP001385951"/>
    </source>
</evidence>
<feature type="region of interest" description="Disordered" evidence="1">
    <location>
        <begin position="1"/>
        <end position="36"/>
    </location>
</feature>
<sequence>MPGSCLHQYSLQAHEQPRSDTIRHPPSATDPPTLSDLPYVYKFRRHSPYFKPSHSRTLSSSHHLPHITLPFLPFILPTPHSSSASSSPSSRTHPSIPPSLLHSSPTHTFPHSSHTHSSSSPISSIHNTLLPPPLIHIHSHIPHPLHLTFLSPPHLILIPRPPSHFLSFNHIHIPHTHTPSSRGGQLICPGLPFRGPRDK</sequence>
<gene>
    <name evidence="2" type="ORF">QCA50_005330</name>
</gene>
<accession>A0AAW0GLF3</accession>
<dbReference type="EMBL" id="JASBNA010000005">
    <property type="protein sequence ID" value="KAK7691925.1"/>
    <property type="molecule type" value="Genomic_DNA"/>
</dbReference>
<protein>
    <submittedName>
        <fullName evidence="2">Uncharacterized protein</fullName>
    </submittedName>
</protein>
<evidence type="ECO:0000256" key="1">
    <source>
        <dbReference type="SAM" id="MobiDB-lite"/>
    </source>
</evidence>